<reference evidence="14 15" key="1">
    <citation type="submission" date="2011-06" db="EMBL/GenBank/DDBJ databases">
        <title>The complete genome of Spirochaeta thermophila DSM 6578.</title>
        <authorList>
            <consortium name="US DOE Joint Genome Institute (JGI-PGF)"/>
            <person name="Lucas S."/>
            <person name="Lapidus A."/>
            <person name="Bruce D."/>
            <person name="Goodwin L."/>
            <person name="Pitluck S."/>
            <person name="Peters L."/>
            <person name="Kyrpides N."/>
            <person name="Mavromatis K."/>
            <person name="Ivanova N."/>
            <person name="Mikailova N."/>
            <person name="Pagani I."/>
            <person name="Chertkov O."/>
            <person name="Detter J.C."/>
            <person name="Tapia R."/>
            <person name="Han C."/>
            <person name="Land M."/>
            <person name="Hauser L."/>
            <person name="Markowitz V."/>
            <person name="Cheng J.-F."/>
            <person name="Hugenholtz P."/>
            <person name="Woyke T."/>
            <person name="Wu D."/>
            <person name="Spring S."/>
            <person name="Merkhoffer B."/>
            <person name="Schneider S."/>
            <person name="Klenk H.-P."/>
            <person name="Eisen J.A."/>
        </authorList>
    </citation>
    <scope>NUCLEOTIDE SEQUENCE [LARGE SCALE GENOMIC DNA]</scope>
    <source>
        <strain evidence="15">ATCC 700085 / DSM 6578 / Z-1203</strain>
    </source>
</reference>
<comment type="function">
    <text evidence="12 13">Required for formation of the rod structure in the basal body of the flagellar apparatus. Together with FliI and FliH, may constitute the export apparatus of flagellin.</text>
</comment>
<keyword evidence="8 13" id="KW-0653">Protein transport</keyword>
<comment type="similarity">
    <text evidence="2 13">Belongs to the type III secretion exporter family.</text>
</comment>
<evidence type="ECO:0000256" key="8">
    <source>
        <dbReference type="ARBA" id="ARBA00022927"/>
    </source>
</evidence>
<keyword evidence="6 13" id="KW-0812">Transmembrane</keyword>
<dbReference type="PANTHER" id="PTHR30531:SF12">
    <property type="entry name" value="FLAGELLAR BIOSYNTHETIC PROTEIN FLHB"/>
    <property type="match status" value="1"/>
</dbReference>
<dbReference type="AlphaFoldDB" id="G0GCE3"/>
<evidence type="ECO:0000256" key="1">
    <source>
        <dbReference type="ARBA" id="ARBA00004651"/>
    </source>
</evidence>
<feature type="transmembrane region" description="Helical" evidence="13">
    <location>
        <begin position="210"/>
        <end position="239"/>
    </location>
</feature>
<dbReference type="RefSeq" id="WP_014624592.1">
    <property type="nucleotide sequence ID" value="NC_017583.1"/>
</dbReference>
<dbReference type="SUPFAM" id="SSF160544">
    <property type="entry name" value="EscU C-terminal domain-like"/>
    <property type="match status" value="1"/>
</dbReference>
<dbReference type="FunFam" id="3.40.1690.10:FF:000001">
    <property type="entry name" value="Flagellar biosynthetic protein FlhB"/>
    <property type="match status" value="1"/>
</dbReference>
<dbReference type="KEGG" id="stq:Spith_0954"/>
<dbReference type="Gene3D" id="6.10.250.2080">
    <property type="match status" value="1"/>
</dbReference>
<keyword evidence="9 13" id="KW-1133">Transmembrane helix</keyword>
<keyword evidence="14" id="KW-0966">Cell projection</keyword>
<evidence type="ECO:0000256" key="7">
    <source>
        <dbReference type="ARBA" id="ARBA00022795"/>
    </source>
</evidence>
<dbReference type="GO" id="GO:0005886">
    <property type="term" value="C:plasma membrane"/>
    <property type="evidence" value="ECO:0007669"/>
    <property type="project" value="UniProtKB-SubCell"/>
</dbReference>
<evidence type="ECO:0000256" key="13">
    <source>
        <dbReference type="RuleBase" id="RU364091"/>
    </source>
</evidence>
<evidence type="ECO:0000256" key="10">
    <source>
        <dbReference type="ARBA" id="ARBA00023136"/>
    </source>
</evidence>
<evidence type="ECO:0000256" key="9">
    <source>
        <dbReference type="ARBA" id="ARBA00022989"/>
    </source>
</evidence>
<keyword evidence="5 13" id="KW-1003">Cell membrane</keyword>
<dbReference type="Proteomes" id="UP000007254">
    <property type="component" value="Chromosome"/>
</dbReference>
<dbReference type="OrthoDB" id="9807950at2"/>
<dbReference type="GO" id="GO:0009306">
    <property type="term" value="P:protein secretion"/>
    <property type="evidence" value="ECO:0007669"/>
    <property type="project" value="InterPro"/>
</dbReference>
<dbReference type="Pfam" id="PF01312">
    <property type="entry name" value="Bac_export_2"/>
    <property type="match status" value="1"/>
</dbReference>
<dbReference type="InterPro" id="IPR029025">
    <property type="entry name" value="T3SS_substrate_exporter_C"/>
</dbReference>
<dbReference type="InterPro" id="IPR006135">
    <property type="entry name" value="T3SS_substrate_exporter"/>
</dbReference>
<keyword evidence="14" id="KW-0969">Cilium</keyword>
<feature type="transmembrane region" description="Helical" evidence="13">
    <location>
        <begin position="63"/>
        <end position="81"/>
    </location>
</feature>
<dbReference type="NCBIfam" id="TIGR00328">
    <property type="entry name" value="flhB"/>
    <property type="match status" value="1"/>
</dbReference>
<sequence length="387" mass="44387">MMRQTALEAMWQEDAASISRFVHVHLQWFAAEDEGRTEEPTEHKIRKAREEGKVAKTPELPSTLVMLFTLITLALLSSYLFSTMVSMFQTFFSSISSPEPTHTGRFFVLFLQFFLKLTLPFFVVALFAGVAGNVLQVGFLFTVKPITPDLQRIVPNFSRFAKRVLFSTEALFNLGKTILKVAAIGFLAYLNIRMELPRLVNLLRVPLLQGIRFLGALVFRILFEATVVFLAISIVDYLFQRRQHLESLKMSREELKEERKMYEGDPLVKSRLRQRMREILTRNMIRRVPEADVVITNPTHYAVALEYERARMEAPTVVAKGADELALRMRAIAREHGVPLVENRPLARALYQDVEVGDTIPEQYYAVVATILAKVYAVDARRREKVM</sequence>
<organism evidence="14 15">
    <name type="scientific">Winmispira thermophila (strain ATCC 700085 / DSM 6578 / Z-1203)</name>
    <name type="common">Spirochaeta thermophila</name>
    <dbReference type="NCBI Taxonomy" id="869211"/>
    <lineage>
        <taxon>Bacteria</taxon>
        <taxon>Pseudomonadati</taxon>
        <taxon>Spirochaetota</taxon>
        <taxon>Spirochaetia</taxon>
        <taxon>Winmispirales</taxon>
        <taxon>Winmispiraceae</taxon>
        <taxon>Winmispira</taxon>
    </lineage>
</organism>
<evidence type="ECO:0000256" key="5">
    <source>
        <dbReference type="ARBA" id="ARBA00022475"/>
    </source>
</evidence>
<gene>
    <name evidence="13" type="primary">flhB</name>
    <name evidence="14" type="ordered locus">Spith_0954</name>
</gene>
<dbReference type="GO" id="GO:0044780">
    <property type="term" value="P:bacterial-type flagellum assembly"/>
    <property type="evidence" value="ECO:0007669"/>
    <property type="project" value="InterPro"/>
</dbReference>
<keyword evidence="7 13" id="KW-1005">Bacterial flagellum biogenesis</keyword>
<keyword evidence="14" id="KW-0282">Flagellum</keyword>
<dbReference type="HOGENOM" id="CLU_041013_1_2_12"/>
<accession>G0GCE3</accession>
<evidence type="ECO:0000256" key="12">
    <source>
        <dbReference type="ARBA" id="ARBA00025078"/>
    </source>
</evidence>
<evidence type="ECO:0000256" key="11">
    <source>
        <dbReference type="ARBA" id="ARBA00023225"/>
    </source>
</evidence>
<keyword evidence="11 13" id="KW-1006">Bacterial flagellum protein export</keyword>
<dbReference type="InterPro" id="IPR006136">
    <property type="entry name" value="FlhB"/>
</dbReference>
<dbReference type="EMBL" id="CP002903">
    <property type="protein sequence ID" value="AEJ61228.1"/>
    <property type="molecule type" value="Genomic_DNA"/>
</dbReference>
<evidence type="ECO:0000256" key="6">
    <source>
        <dbReference type="ARBA" id="ARBA00022692"/>
    </source>
</evidence>
<feature type="transmembrane region" description="Helical" evidence="13">
    <location>
        <begin position="164"/>
        <end position="190"/>
    </location>
</feature>
<name>G0GCE3_WINT7</name>
<dbReference type="STRING" id="869211.Spith_0954"/>
<evidence type="ECO:0000256" key="2">
    <source>
        <dbReference type="ARBA" id="ARBA00010690"/>
    </source>
</evidence>
<dbReference type="Gene3D" id="3.40.1690.10">
    <property type="entry name" value="secretion proteins EscU"/>
    <property type="match status" value="1"/>
</dbReference>
<evidence type="ECO:0000256" key="3">
    <source>
        <dbReference type="ARBA" id="ARBA00021622"/>
    </source>
</evidence>
<proteinExistence type="inferred from homology"/>
<comment type="subcellular location">
    <subcellularLocation>
        <location evidence="1">Cell membrane</location>
        <topology evidence="1">Multi-pass membrane protein</topology>
    </subcellularLocation>
</comment>
<dbReference type="PRINTS" id="PR00950">
    <property type="entry name" value="TYPE3IMSPROT"/>
</dbReference>
<protein>
    <recommendedName>
        <fullName evidence="3 13">Flagellar biosynthetic protein FlhB</fullName>
    </recommendedName>
</protein>
<keyword evidence="4 13" id="KW-0813">Transport</keyword>
<dbReference type="PANTHER" id="PTHR30531">
    <property type="entry name" value="FLAGELLAR BIOSYNTHETIC PROTEIN FLHB"/>
    <property type="match status" value="1"/>
</dbReference>
<evidence type="ECO:0000313" key="15">
    <source>
        <dbReference type="Proteomes" id="UP000007254"/>
    </source>
</evidence>
<evidence type="ECO:0000256" key="4">
    <source>
        <dbReference type="ARBA" id="ARBA00022448"/>
    </source>
</evidence>
<keyword evidence="15" id="KW-1185">Reference proteome</keyword>
<evidence type="ECO:0000313" key="14">
    <source>
        <dbReference type="EMBL" id="AEJ61228.1"/>
    </source>
</evidence>
<keyword evidence="10 13" id="KW-0472">Membrane</keyword>
<feature type="transmembrane region" description="Helical" evidence="13">
    <location>
        <begin position="119"/>
        <end position="143"/>
    </location>
</feature>